<evidence type="ECO:0008006" key="4">
    <source>
        <dbReference type="Google" id="ProtNLM"/>
    </source>
</evidence>
<accession>A0A4U0SN27</accession>
<dbReference type="OrthoDB" id="4334528at2"/>
<dbReference type="EMBL" id="SUMC01000013">
    <property type="protein sequence ID" value="TKA10603.1"/>
    <property type="molecule type" value="Genomic_DNA"/>
</dbReference>
<feature type="transmembrane region" description="Helical" evidence="1">
    <location>
        <begin position="57"/>
        <end position="77"/>
    </location>
</feature>
<keyword evidence="3" id="KW-1185">Reference proteome</keyword>
<keyword evidence="1" id="KW-1133">Transmembrane helix</keyword>
<gene>
    <name evidence="2" type="ORF">FCI23_16655</name>
</gene>
<organism evidence="2 3">
    <name type="scientific">Actinacidiphila oryziradicis</name>
    <dbReference type="NCBI Taxonomy" id="2571141"/>
    <lineage>
        <taxon>Bacteria</taxon>
        <taxon>Bacillati</taxon>
        <taxon>Actinomycetota</taxon>
        <taxon>Actinomycetes</taxon>
        <taxon>Kitasatosporales</taxon>
        <taxon>Streptomycetaceae</taxon>
        <taxon>Actinacidiphila</taxon>
    </lineage>
</organism>
<evidence type="ECO:0000313" key="2">
    <source>
        <dbReference type="EMBL" id="TKA10603.1"/>
    </source>
</evidence>
<keyword evidence="1" id="KW-0472">Membrane</keyword>
<comment type="caution">
    <text evidence="2">The sequence shown here is derived from an EMBL/GenBank/DDBJ whole genome shotgun (WGS) entry which is preliminary data.</text>
</comment>
<name>A0A4U0SN27_9ACTN</name>
<proteinExistence type="predicted"/>
<keyword evidence="1" id="KW-0812">Transmembrane</keyword>
<dbReference type="Proteomes" id="UP000305778">
    <property type="component" value="Unassembled WGS sequence"/>
</dbReference>
<evidence type="ECO:0000256" key="1">
    <source>
        <dbReference type="SAM" id="Phobius"/>
    </source>
</evidence>
<evidence type="ECO:0000313" key="3">
    <source>
        <dbReference type="Proteomes" id="UP000305778"/>
    </source>
</evidence>
<dbReference type="AlphaFoldDB" id="A0A4U0SN27"/>
<protein>
    <recommendedName>
        <fullName evidence="4">Integral membrane protein</fullName>
    </recommendedName>
</protein>
<dbReference type="RefSeq" id="WP_136724673.1">
    <property type="nucleotide sequence ID" value="NZ_JAOPYF010000154.1"/>
</dbReference>
<sequence length="90" mass="9152">MLWHALAFAALGLAVASAVMRLLPATRLPSRRLVLPTGPVAALTGGLLARAILGPGHLLLTLLAAVAVAAALLSLLIRPSGRRESAPHPA</sequence>
<reference evidence="2 3" key="1">
    <citation type="submission" date="2019-04" db="EMBL/GenBank/DDBJ databases">
        <title>Streptomyces oryziradicis sp. nov., a novel actinomycete isolated from rhizosphere soil of rice (Oryza sativa L.).</title>
        <authorList>
            <person name="Li C."/>
        </authorList>
    </citation>
    <scope>NUCLEOTIDE SEQUENCE [LARGE SCALE GENOMIC DNA]</scope>
    <source>
        <strain evidence="2 3">NEAU-C40</strain>
    </source>
</reference>